<evidence type="ECO:0000313" key="2">
    <source>
        <dbReference type="Proteomes" id="UP000191931"/>
    </source>
</evidence>
<reference evidence="1 2" key="1">
    <citation type="submission" date="2017-03" db="EMBL/GenBank/DDBJ databases">
        <authorList>
            <person name="Afonso C.L."/>
            <person name="Miller P.J."/>
            <person name="Scott M.A."/>
            <person name="Spackman E."/>
            <person name="Goraichik I."/>
            <person name="Dimitrov K.M."/>
            <person name="Suarez D.L."/>
            <person name="Swayne D.E."/>
        </authorList>
    </citation>
    <scope>NUCLEOTIDE SEQUENCE [LARGE SCALE GENOMIC DNA]</scope>
    <source>
        <strain evidence="1">PRJEB14757</strain>
    </source>
</reference>
<proteinExistence type="predicted"/>
<dbReference type="EMBL" id="FWEV01000224">
    <property type="protein sequence ID" value="SLM31355.1"/>
    <property type="molecule type" value="Genomic_DNA"/>
</dbReference>
<name>A0A1W1HG33_9BACT</name>
<dbReference type="STRING" id="1246637.MTBBW1_300086"/>
<sequence length="46" mass="5039">MGGCGKNQLAVYRLSVISVLTGSGVEWWNRLVGLCSGQEIWEQAKN</sequence>
<organism evidence="1 2">
    <name type="scientific">Desulfamplus magnetovallimortis</name>
    <dbReference type="NCBI Taxonomy" id="1246637"/>
    <lineage>
        <taxon>Bacteria</taxon>
        <taxon>Pseudomonadati</taxon>
        <taxon>Thermodesulfobacteriota</taxon>
        <taxon>Desulfobacteria</taxon>
        <taxon>Desulfobacterales</taxon>
        <taxon>Desulfobacteraceae</taxon>
        <taxon>Desulfamplus</taxon>
    </lineage>
</organism>
<protein>
    <submittedName>
        <fullName evidence="1">Uncharacterized protein</fullName>
    </submittedName>
</protein>
<dbReference type="AlphaFoldDB" id="A0A1W1HG33"/>
<keyword evidence="2" id="KW-1185">Reference proteome</keyword>
<gene>
    <name evidence="1" type="ORF">MTBBW1_300086</name>
</gene>
<evidence type="ECO:0000313" key="1">
    <source>
        <dbReference type="EMBL" id="SLM31355.1"/>
    </source>
</evidence>
<accession>A0A1W1HG33</accession>
<dbReference type="Proteomes" id="UP000191931">
    <property type="component" value="Unassembled WGS sequence"/>
</dbReference>